<gene>
    <name evidence="1" type="ORF">OESDEN_17020</name>
</gene>
<keyword evidence="2" id="KW-1185">Reference proteome</keyword>
<dbReference type="Gene3D" id="3.10.180.10">
    <property type="entry name" value="2,3-Dihydroxybiphenyl 1,2-Dioxygenase, domain 1"/>
    <property type="match status" value="2"/>
</dbReference>
<dbReference type="Proteomes" id="UP000053660">
    <property type="component" value="Unassembled WGS sequence"/>
</dbReference>
<dbReference type="SUPFAM" id="SSF54593">
    <property type="entry name" value="Glyoxalase/Bleomycin resistance protein/Dihydroxybiphenyl dioxygenase"/>
    <property type="match status" value="1"/>
</dbReference>
<evidence type="ECO:0000313" key="2">
    <source>
        <dbReference type="Proteomes" id="UP000053660"/>
    </source>
</evidence>
<accession>A0A0B1SDA2</accession>
<dbReference type="GO" id="GO:0003868">
    <property type="term" value="F:4-hydroxyphenylpyruvate dioxygenase activity"/>
    <property type="evidence" value="ECO:0007669"/>
    <property type="project" value="InterPro"/>
</dbReference>
<proteinExistence type="predicted"/>
<name>A0A0B1SDA2_OESDE</name>
<organism evidence="1 2">
    <name type="scientific">Oesophagostomum dentatum</name>
    <name type="common">Nodular worm</name>
    <dbReference type="NCBI Taxonomy" id="61180"/>
    <lineage>
        <taxon>Eukaryota</taxon>
        <taxon>Metazoa</taxon>
        <taxon>Ecdysozoa</taxon>
        <taxon>Nematoda</taxon>
        <taxon>Chromadorea</taxon>
        <taxon>Rhabditida</taxon>
        <taxon>Rhabditina</taxon>
        <taxon>Rhabditomorpha</taxon>
        <taxon>Strongyloidea</taxon>
        <taxon>Strongylidae</taxon>
        <taxon>Oesophagostomum</taxon>
    </lineage>
</organism>
<reference evidence="1 2" key="1">
    <citation type="submission" date="2014-03" db="EMBL/GenBank/DDBJ databases">
        <title>Draft genome of the hookworm Oesophagostomum dentatum.</title>
        <authorList>
            <person name="Mitreva M."/>
        </authorList>
    </citation>
    <scope>NUCLEOTIDE SEQUENCE [LARGE SCALE GENOMIC DNA]</scope>
    <source>
        <strain evidence="1 2">OD-Hann</strain>
    </source>
</reference>
<dbReference type="InterPro" id="IPR005956">
    <property type="entry name" value="4OHPhenylPyrv_dOase"/>
</dbReference>
<dbReference type="GO" id="GO:0009072">
    <property type="term" value="P:aromatic amino acid metabolic process"/>
    <property type="evidence" value="ECO:0007669"/>
    <property type="project" value="InterPro"/>
</dbReference>
<protein>
    <submittedName>
        <fullName evidence="1">Uncharacterized protein</fullName>
    </submittedName>
</protein>
<evidence type="ECO:0000313" key="1">
    <source>
        <dbReference type="EMBL" id="KHJ83283.1"/>
    </source>
</evidence>
<dbReference type="AlphaFoldDB" id="A0A0B1SDA2"/>
<dbReference type="InterPro" id="IPR029068">
    <property type="entry name" value="Glyas_Bleomycin-R_OHBP_Dase"/>
</dbReference>
<dbReference type="PANTHER" id="PTHR11959">
    <property type="entry name" value="4-HYDROXYPHENYLPYRUVATE DIOXYGENASE"/>
    <property type="match status" value="1"/>
</dbReference>
<dbReference type="EMBL" id="KN574222">
    <property type="protein sequence ID" value="KHJ83283.1"/>
    <property type="molecule type" value="Genomic_DNA"/>
</dbReference>
<dbReference type="PANTHER" id="PTHR11959:SF10">
    <property type="entry name" value="4-HYDROXYPHENYLPYRUVATE DIOXYGENASE-LIKE PROTEIN"/>
    <property type="match status" value="1"/>
</dbReference>
<dbReference type="OrthoDB" id="414569at2759"/>
<sequence length="125" mass="14137">MENSHRLSTHGDAVKDVAFRVDDIDAVAERLLRNNVDVLVPKTTLQDEDGFVTMLKLQAKRLLRNNVDVLVPKTKLQDEDGFVTMLKLQSKGSDITHTLIDDKNYHGIFLPGFQPIDNYSLCKTL</sequence>